<evidence type="ECO:0000313" key="4">
    <source>
        <dbReference type="Proteomes" id="UP001597299"/>
    </source>
</evidence>
<proteinExistence type="predicted"/>
<feature type="region of interest" description="Disordered" evidence="1">
    <location>
        <begin position="53"/>
        <end position="82"/>
    </location>
</feature>
<organism evidence="3 4">
    <name type="scientific">Ancylobacter oerskovii</name>
    <dbReference type="NCBI Taxonomy" id="459519"/>
    <lineage>
        <taxon>Bacteria</taxon>
        <taxon>Pseudomonadati</taxon>
        <taxon>Pseudomonadota</taxon>
        <taxon>Alphaproteobacteria</taxon>
        <taxon>Hyphomicrobiales</taxon>
        <taxon>Xanthobacteraceae</taxon>
        <taxon>Ancylobacter</taxon>
    </lineage>
</organism>
<reference evidence="4" key="1">
    <citation type="journal article" date="2019" name="Int. J. Syst. Evol. Microbiol.">
        <title>The Global Catalogue of Microorganisms (GCM) 10K type strain sequencing project: providing services to taxonomists for standard genome sequencing and annotation.</title>
        <authorList>
            <consortium name="The Broad Institute Genomics Platform"/>
            <consortium name="The Broad Institute Genome Sequencing Center for Infectious Disease"/>
            <person name="Wu L."/>
            <person name="Ma J."/>
        </authorList>
    </citation>
    <scope>NUCLEOTIDE SEQUENCE [LARGE SCALE GENOMIC DNA]</scope>
    <source>
        <strain evidence="4">CCM 7435</strain>
    </source>
</reference>
<evidence type="ECO:0000256" key="1">
    <source>
        <dbReference type="SAM" id="MobiDB-lite"/>
    </source>
</evidence>
<dbReference type="RefSeq" id="WP_213355468.1">
    <property type="nucleotide sequence ID" value="NZ_JAHBGB010000044.1"/>
</dbReference>
<gene>
    <name evidence="3" type="ORF">ACFSNC_00165</name>
</gene>
<evidence type="ECO:0000256" key="2">
    <source>
        <dbReference type="SAM" id="Phobius"/>
    </source>
</evidence>
<keyword evidence="2" id="KW-1133">Transmembrane helix</keyword>
<comment type="caution">
    <text evidence="3">The sequence shown here is derived from an EMBL/GenBank/DDBJ whole genome shotgun (WGS) entry which is preliminary data.</text>
</comment>
<dbReference type="EMBL" id="JBHUHD010000001">
    <property type="protein sequence ID" value="MFD2138801.1"/>
    <property type="molecule type" value="Genomic_DNA"/>
</dbReference>
<evidence type="ECO:0000313" key="3">
    <source>
        <dbReference type="EMBL" id="MFD2138801.1"/>
    </source>
</evidence>
<keyword evidence="2" id="KW-0812">Transmembrane</keyword>
<name>A0ABW4YRD2_9HYPH</name>
<protein>
    <submittedName>
        <fullName evidence="3">Uncharacterized protein</fullName>
    </submittedName>
</protein>
<feature type="transmembrane region" description="Helical" evidence="2">
    <location>
        <begin position="13"/>
        <end position="32"/>
    </location>
</feature>
<sequence>MTWLFALFDKTKLYLLAAVAAAGTVAAAWWRAREDGKNAVRLEQSQAREKLRDAYDEIDRSPGDVDGAYDRLGRLSDGKGRR</sequence>
<dbReference type="Proteomes" id="UP001597299">
    <property type="component" value="Unassembled WGS sequence"/>
</dbReference>
<keyword evidence="2" id="KW-0472">Membrane</keyword>
<keyword evidence="4" id="KW-1185">Reference proteome</keyword>
<accession>A0ABW4YRD2</accession>